<keyword evidence="6" id="KW-1185">Reference proteome</keyword>
<dbReference type="InterPro" id="IPR057746">
    <property type="entry name" value="CpnT-like_N"/>
</dbReference>
<dbReference type="OrthoDB" id="3655782at2"/>
<evidence type="ECO:0000259" key="2">
    <source>
        <dbReference type="Pfam" id="PF25547"/>
    </source>
</evidence>
<evidence type="ECO:0000256" key="1">
    <source>
        <dbReference type="SAM" id="MobiDB-lite"/>
    </source>
</evidence>
<dbReference type="SUPFAM" id="SSF140453">
    <property type="entry name" value="EsxAB dimer-like"/>
    <property type="match status" value="1"/>
</dbReference>
<reference evidence="3 6" key="2">
    <citation type="submission" date="2018-10" db="EMBL/GenBank/DDBJ databases">
        <title>Sequencing the genomes of 1000 actinobacteria strains.</title>
        <authorList>
            <person name="Klenk H.-P."/>
        </authorList>
    </citation>
    <scope>NUCLEOTIDE SEQUENCE [LARGE SCALE GENOMIC DNA]</scope>
    <source>
        <strain evidence="3 6">DSM 45119</strain>
    </source>
</reference>
<dbReference type="Gene3D" id="1.10.287.1060">
    <property type="entry name" value="ESAT-6-like"/>
    <property type="match status" value="1"/>
</dbReference>
<evidence type="ECO:0000313" key="4">
    <source>
        <dbReference type="EMBL" id="SFO57929.1"/>
    </source>
</evidence>
<organism evidence="4 5">
    <name type="scientific">Saccharopolyspora antimicrobica</name>
    <dbReference type="NCBI Taxonomy" id="455193"/>
    <lineage>
        <taxon>Bacteria</taxon>
        <taxon>Bacillati</taxon>
        <taxon>Actinomycetota</taxon>
        <taxon>Actinomycetes</taxon>
        <taxon>Pseudonocardiales</taxon>
        <taxon>Pseudonocardiaceae</taxon>
        <taxon>Saccharopolyspora</taxon>
    </lineage>
</organism>
<dbReference type="AlphaFoldDB" id="A0A1I5IC42"/>
<feature type="compositionally biased region" description="Basic and acidic residues" evidence="1">
    <location>
        <begin position="378"/>
        <end position="389"/>
    </location>
</feature>
<dbReference type="STRING" id="455193.SAMN05421805_11846"/>
<dbReference type="InterPro" id="IPR036689">
    <property type="entry name" value="ESAT-6-like_sf"/>
</dbReference>
<feature type="region of interest" description="Disordered" evidence="1">
    <location>
        <begin position="367"/>
        <end position="389"/>
    </location>
</feature>
<feature type="domain" description="Outer membrane channel protein CpnT-like N-terminal" evidence="2">
    <location>
        <begin position="106"/>
        <end position="226"/>
    </location>
</feature>
<dbReference type="RefSeq" id="WP_093157836.1">
    <property type="nucleotide sequence ID" value="NZ_FOUP01000018.1"/>
</dbReference>
<evidence type="ECO:0000313" key="6">
    <source>
        <dbReference type="Proteomes" id="UP000270697"/>
    </source>
</evidence>
<proteinExistence type="predicted"/>
<name>A0A1I5IC42_9PSEU</name>
<protein>
    <recommendedName>
        <fullName evidence="2">Outer membrane channel protein CpnT-like N-terminal domain-containing protein</fullName>
    </recommendedName>
</protein>
<sequence length="389" mass="41352">MSGPGTFEELNQGDATRKNWAEQTLTRGSSAANAAYGMRDAAINTNGGNLADGSAAPEWTSAVISARQEQMELLSNPGQALLDNGLGFLVSIVMTPLIEIAEQAIGDPEQMRATGKGWDQVAQWLDEVAEQEPKRAEATAETWVGEDGNAFRKQMTEFGEGTKALAEDVRGLKETLDGIADMFDMFVQFVIDLLTELIISLIIQWLAALAASWITAGASVGAAGATTTASVGITGGRIAMQVAKIQAQLYKWLKKLEELLNRIRETGKLGRLLTRQISKSKIETVKDPNTGEVLREFATSKTSNVFMKGQGLHKTGEEALAANLAGKAIGGVLGGSPSLFGAGVNAVTDTVTGQAVKEIPKAMYDEADQRISGELTPEESKAAQEKGFS</sequence>
<evidence type="ECO:0000313" key="3">
    <source>
        <dbReference type="EMBL" id="RKT85552.1"/>
    </source>
</evidence>
<gene>
    <name evidence="3" type="ORF">ATL45_3899</name>
    <name evidence="4" type="ORF">SAMN05421805_11846</name>
</gene>
<dbReference type="Pfam" id="PF25547">
    <property type="entry name" value="WXG100_2"/>
    <property type="match status" value="1"/>
</dbReference>
<dbReference type="EMBL" id="RBXX01000002">
    <property type="protein sequence ID" value="RKT85552.1"/>
    <property type="molecule type" value="Genomic_DNA"/>
</dbReference>
<reference evidence="4 5" key="1">
    <citation type="submission" date="2016-10" db="EMBL/GenBank/DDBJ databases">
        <authorList>
            <person name="de Groot N.N."/>
        </authorList>
    </citation>
    <scope>NUCLEOTIDE SEQUENCE [LARGE SCALE GENOMIC DNA]</scope>
    <source>
        <strain evidence="4 5">CPCC 201259</strain>
    </source>
</reference>
<evidence type="ECO:0000313" key="5">
    <source>
        <dbReference type="Proteomes" id="UP000199398"/>
    </source>
</evidence>
<dbReference type="Proteomes" id="UP000199398">
    <property type="component" value="Unassembled WGS sequence"/>
</dbReference>
<dbReference type="Proteomes" id="UP000270697">
    <property type="component" value="Unassembled WGS sequence"/>
</dbReference>
<accession>A0A1I5IC42</accession>
<dbReference type="EMBL" id="FOUP01000018">
    <property type="protein sequence ID" value="SFO57929.1"/>
    <property type="molecule type" value="Genomic_DNA"/>
</dbReference>